<evidence type="ECO:0000256" key="5">
    <source>
        <dbReference type="ARBA" id="ARBA00022692"/>
    </source>
</evidence>
<keyword evidence="5 11" id="KW-0812">Transmembrane</keyword>
<dbReference type="PROSITE" id="PS52016">
    <property type="entry name" value="TONB_DEPENDENT_REC_3"/>
    <property type="match status" value="1"/>
</dbReference>
<sequence>MLIRNKKQLLVFPLFALGFTAMPTSLHAEEQDSIQTNHLEQVVIRSYVPQRPTAPSIGQPTALTWITSRDLSQYRMQSITDLTGRVPSLFVPDYGSKRSAAIYLRGSGARSSGQTIGLYVDGVPVLNKSGFNFDIPGITGVEVLRGPQGTLYGRNAMSGIINYYTRSAFDQPGGEAKLTAGSHRLLRGSVEQAFRLSDKVGLSYGLSGTTRRGYFYNETRQAYQDSLRMVGGFAKLEYRPTEQLEMALSLSGDYVLQGGFPYRTDDPRTKQPLPLSADAPESYKRHTATLRYLLSYKWGGVQLQSATSYQYLFDETQMDMDALPLSYFHVTQGLREHGLTQEFILKNLRGERPSRYDWSVGLFGYHDAKRVEAPVTFSYGGLSALINQAMAALKQRVPAMPSLVYYDATRSDRTNANDFRMPDWGLALYHESAYHLTPAWTITGGLRLDYEHHEISYDSRGYELSLATAGATQALATAPPVHLEGKQSVGYWNLLPKLSVSWHPTEALRAYATVSRGVKTGGFNEQSFSDLITTAQQKALQAQISGRGGFDSSTIASATTYKPEHSWSYELGARYALPSAGLELSSSVYLMQVRDLQLTRFVASGAGRMVGNAGSSRTLGFELSATQRLWSSLRAHLNYSLTDARFTEETAAAKKGNFVPFIPRHTYSVMLSANEPLSRHLRLLGEVEYAGLGEIYWREDNTTRESLQSTLRARLGFSYDRYTLALWGANLTDNSYTVFQAASPLGRLFQTSAPRTLGVDLSVKF</sequence>
<proteinExistence type="inferred from homology"/>
<feature type="chain" id="PRO_5007462238" evidence="13">
    <location>
        <begin position="29"/>
        <end position="765"/>
    </location>
</feature>
<dbReference type="AlphaFoldDB" id="A0A134B3U4"/>
<dbReference type="Pfam" id="PF07715">
    <property type="entry name" value="Plug"/>
    <property type="match status" value="1"/>
</dbReference>
<feature type="signal peptide" evidence="13">
    <location>
        <begin position="1"/>
        <end position="28"/>
    </location>
</feature>
<keyword evidence="10 11" id="KW-0998">Cell outer membrane</keyword>
<evidence type="ECO:0000256" key="4">
    <source>
        <dbReference type="ARBA" id="ARBA00022496"/>
    </source>
</evidence>
<evidence type="ECO:0000259" key="15">
    <source>
        <dbReference type="Pfam" id="PF07715"/>
    </source>
</evidence>
<evidence type="ECO:0000256" key="11">
    <source>
        <dbReference type="PROSITE-ProRule" id="PRU01360"/>
    </source>
</evidence>
<accession>A0A134B3U4</accession>
<evidence type="ECO:0000256" key="12">
    <source>
        <dbReference type="RuleBase" id="RU003357"/>
    </source>
</evidence>
<keyword evidence="16" id="KW-0675">Receptor</keyword>
<dbReference type="EMBL" id="LSDK01000117">
    <property type="protein sequence ID" value="KXB74589.1"/>
    <property type="molecule type" value="Genomic_DNA"/>
</dbReference>
<keyword evidence="8 12" id="KW-0798">TonB box</keyword>
<keyword evidence="3 11" id="KW-1134">Transmembrane beta strand</keyword>
<feature type="domain" description="TonB-dependent receptor-like beta-barrel" evidence="14">
    <location>
        <begin position="275"/>
        <end position="731"/>
    </location>
</feature>
<feature type="domain" description="TonB-dependent receptor plug" evidence="15">
    <location>
        <begin position="59"/>
        <end position="160"/>
    </location>
</feature>
<gene>
    <name evidence="16" type="ORF">HMPREF3185_01664</name>
</gene>
<dbReference type="Proteomes" id="UP000070224">
    <property type="component" value="Unassembled WGS sequence"/>
</dbReference>
<keyword evidence="4" id="KW-0410">Iron transport</keyword>
<keyword evidence="2 11" id="KW-0813">Transport</keyword>
<evidence type="ECO:0000256" key="8">
    <source>
        <dbReference type="ARBA" id="ARBA00023077"/>
    </source>
</evidence>
<evidence type="ECO:0000313" key="17">
    <source>
        <dbReference type="Proteomes" id="UP000070224"/>
    </source>
</evidence>
<keyword evidence="6" id="KW-0408">Iron</keyword>
<protein>
    <submittedName>
        <fullName evidence="16">TonB-dependent receptor</fullName>
    </submittedName>
</protein>
<dbReference type="InterPro" id="IPR036942">
    <property type="entry name" value="Beta-barrel_TonB_sf"/>
</dbReference>
<evidence type="ECO:0000256" key="10">
    <source>
        <dbReference type="ARBA" id="ARBA00023237"/>
    </source>
</evidence>
<comment type="subcellular location">
    <subcellularLocation>
        <location evidence="1 11">Cell outer membrane</location>
        <topology evidence="1 11">Multi-pass membrane protein</topology>
    </subcellularLocation>
</comment>
<name>A0A134B3U4_9PORP</name>
<dbReference type="STRING" id="322095.HMPREF3185_01664"/>
<dbReference type="Pfam" id="PF00593">
    <property type="entry name" value="TonB_dep_Rec_b-barrel"/>
    <property type="match status" value="1"/>
</dbReference>
<evidence type="ECO:0000256" key="7">
    <source>
        <dbReference type="ARBA" id="ARBA00023065"/>
    </source>
</evidence>
<dbReference type="PANTHER" id="PTHR32552">
    <property type="entry name" value="FERRICHROME IRON RECEPTOR-RELATED"/>
    <property type="match status" value="1"/>
</dbReference>
<dbReference type="InterPro" id="IPR000531">
    <property type="entry name" value="Beta-barrel_TonB"/>
</dbReference>
<organism evidence="16 17">
    <name type="scientific">Porphyromonas somerae</name>
    <dbReference type="NCBI Taxonomy" id="322095"/>
    <lineage>
        <taxon>Bacteria</taxon>
        <taxon>Pseudomonadati</taxon>
        <taxon>Bacteroidota</taxon>
        <taxon>Bacteroidia</taxon>
        <taxon>Bacteroidales</taxon>
        <taxon>Porphyromonadaceae</taxon>
        <taxon>Porphyromonas</taxon>
    </lineage>
</organism>
<dbReference type="Gene3D" id="2.40.170.20">
    <property type="entry name" value="TonB-dependent receptor, beta-barrel domain"/>
    <property type="match status" value="1"/>
</dbReference>
<keyword evidence="17" id="KW-1185">Reference proteome</keyword>
<dbReference type="RefSeq" id="WP_060935789.1">
    <property type="nucleotide sequence ID" value="NZ_KQ960459.1"/>
</dbReference>
<dbReference type="InterPro" id="IPR012910">
    <property type="entry name" value="Plug_dom"/>
</dbReference>
<keyword evidence="9 11" id="KW-0472">Membrane</keyword>
<dbReference type="SUPFAM" id="SSF56935">
    <property type="entry name" value="Porins"/>
    <property type="match status" value="1"/>
</dbReference>
<evidence type="ECO:0000256" key="3">
    <source>
        <dbReference type="ARBA" id="ARBA00022452"/>
    </source>
</evidence>
<evidence type="ECO:0000313" key="16">
    <source>
        <dbReference type="EMBL" id="KXB74589.1"/>
    </source>
</evidence>
<evidence type="ECO:0000256" key="9">
    <source>
        <dbReference type="ARBA" id="ARBA00023136"/>
    </source>
</evidence>
<dbReference type="PATRIC" id="fig|322095.3.peg.1640"/>
<reference evidence="17" key="1">
    <citation type="submission" date="2016-01" db="EMBL/GenBank/DDBJ databases">
        <authorList>
            <person name="Mitreva M."/>
            <person name="Pepin K.H."/>
            <person name="Mihindukulasuriya K.A."/>
            <person name="Fulton R."/>
            <person name="Fronick C."/>
            <person name="O'Laughlin M."/>
            <person name="Miner T."/>
            <person name="Herter B."/>
            <person name="Rosa B.A."/>
            <person name="Cordes M."/>
            <person name="Tomlinson C."/>
            <person name="Wollam A."/>
            <person name="Palsikar V.B."/>
            <person name="Mardis E.R."/>
            <person name="Wilson R.K."/>
        </authorList>
    </citation>
    <scope>NUCLEOTIDE SEQUENCE [LARGE SCALE GENOMIC DNA]</scope>
    <source>
        <strain evidence="17">KA00683</strain>
    </source>
</reference>
<dbReference type="GO" id="GO:0009279">
    <property type="term" value="C:cell outer membrane"/>
    <property type="evidence" value="ECO:0007669"/>
    <property type="project" value="UniProtKB-SubCell"/>
</dbReference>
<evidence type="ECO:0000256" key="1">
    <source>
        <dbReference type="ARBA" id="ARBA00004571"/>
    </source>
</evidence>
<evidence type="ECO:0000259" key="14">
    <source>
        <dbReference type="Pfam" id="PF00593"/>
    </source>
</evidence>
<comment type="caution">
    <text evidence="16">The sequence shown here is derived from an EMBL/GenBank/DDBJ whole genome shotgun (WGS) entry which is preliminary data.</text>
</comment>
<evidence type="ECO:0000256" key="2">
    <source>
        <dbReference type="ARBA" id="ARBA00022448"/>
    </source>
</evidence>
<keyword evidence="7" id="KW-0406">Ion transport</keyword>
<evidence type="ECO:0000256" key="13">
    <source>
        <dbReference type="SAM" id="SignalP"/>
    </source>
</evidence>
<keyword evidence="13" id="KW-0732">Signal</keyword>
<dbReference type="PANTHER" id="PTHR32552:SF81">
    <property type="entry name" value="TONB-DEPENDENT OUTER MEMBRANE RECEPTOR"/>
    <property type="match status" value="1"/>
</dbReference>
<dbReference type="OrthoDB" id="9775095at2"/>
<evidence type="ECO:0000256" key="6">
    <source>
        <dbReference type="ARBA" id="ARBA00023004"/>
    </source>
</evidence>
<comment type="similarity">
    <text evidence="11 12">Belongs to the TonB-dependent receptor family.</text>
</comment>
<dbReference type="GO" id="GO:0006826">
    <property type="term" value="P:iron ion transport"/>
    <property type="evidence" value="ECO:0007669"/>
    <property type="project" value="UniProtKB-KW"/>
</dbReference>
<dbReference type="InterPro" id="IPR039426">
    <property type="entry name" value="TonB-dep_rcpt-like"/>
</dbReference>